<dbReference type="Gene3D" id="1.10.260.40">
    <property type="entry name" value="lambda repressor-like DNA-binding domains"/>
    <property type="match status" value="1"/>
</dbReference>
<dbReference type="Pfam" id="PF01381">
    <property type="entry name" value="HTH_3"/>
    <property type="match status" value="1"/>
</dbReference>
<feature type="domain" description="HTH cro/C1-type" evidence="2">
    <location>
        <begin position="7"/>
        <end position="61"/>
    </location>
</feature>
<reference evidence="3 4" key="1">
    <citation type="submission" date="2016-10" db="EMBL/GenBank/DDBJ databases">
        <authorList>
            <person name="de Groot N.N."/>
        </authorList>
    </citation>
    <scope>NUCLEOTIDE SEQUENCE [LARGE SCALE GENOMIC DNA]</scope>
    <source>
        <strain evidence="3 4">DSM 23310</strain>
    </source>
</reference>
<dbReference type="PANTHER" id="PTHR46558:SF11">
    <property type="entry name" value="HTH-TYPE TRANSCRIPTIONAL REGULATOR XRE"/>
    <property type="match status" value="1"/>
</dbReference>
<dbReference type="InterPro" id="IPR001387">
    <property type="entry name" value="Cro/C1-type_HTH"/>
</dbReference>
<evidence type="ECO:0000313" key="4">
    <source>
        <dbReference type="Proteomes" id="UP000198828"/>
    </source>
</evidence>
<dbReference type="GO" id="GO:0003677">
    <property type="term" value="F:DNA binding"/>
    <property type="evidence" value="ECO:0007669"/>
    <property type="project" value="UniProtKB-KW"/>
</dbReference>
<protein>
    <submittedName>
        <fullName evidence="3">Helix-turn-helix</fullName>
    </submittedName>
</protein>
<dbReference type="SMART" id="SM00530">
    <property type="entry name" value="HTH_XRE"/>
    <property type="match status" value="1"/>
</dbReference>
<evidence type="ECO:0000313" key="3">
    <source>
        <dbReference type="EMBL" id="SDX05623.1"/>
    </source>
</evidence>
<keyword evidence="1" id="KW-0238">DNA-binding</keyword>
<dbReference type="EMBL" id="FNNG01000006">
    <property type="protein sequence ID" value="SDX05623.1"/>
    <property type="molecule type" value="Genomic_DNA"/>
</dbReference>
<dbReference type="PANTHER" id="PTHR46558">
    <property type="entry name" value="TRACRIPTIONAL REGULATORY PROTEIN-RELATED-RELATED"/>
    <property type="match status" value="1"/>
</dbReference>
<name>A0A1H2YK82_9FIRM</name>
<gene>
    <name evidence="3" type="ORF">SAMN05660923_01647</name>
</gene>
<evidence type="ECO:0000259" key="2">
    <source>
        <dbReference type="PROSITE" id="PS50943"/>
    </source>
</evidence>
<accession>A0A1H2YK82</accession>
<dbReference type="PROSITE" id="PS50943">
    <property type="entry name" value="HTH_CROC1"/>
    <property type="match status" value="1"/>
</dbReference>
<dbReference type="OrthoDB" id="6315255at2"/>
<evidence type="ECO:0000256" key="1">
    <source>
        <dbReference type="ARBA" id="ARBA00023125"/>
    </source>
</evidence>
<dbReference type="InterPro" id="IPR010982">
    <property type="entry name" value="Lambda_DNA-bd_dom_sf"/>
</dbReference>
<dbReference type="CDD" id="cd00093">
    <property type="entry name" value="HTH_XRE"/>
    <property type="match status" value="1"/>
</dbReference>
<organism evidence="3 4">
    <name type="scientific">Tepidimicrobium xylanilyticum</name>
    <dbReference type="NCBI Taxonomy" id="1123352"/>
    <lineage>
        <taxon>Bacteria</taxon>
        <taxon>Bacillati</taxon>
        <taxon>Bacillota</taxon>
        <taxon>Tissierellia</taxon>
        <taxon>Tissierellales</taxon>
        <taxon>Tepidimicrobiaceae</taxon>
        <taxon>Tepidimicrobium</taxon>
    </lineage>
</organism>
<dbReference type="AlphaFoldDB" id="A0A1H2YK82"/>
<dbReference type="RefSeq" id="WP_093752645.1">
    <property type="nucleotide sequence ID" value="NZ_FNNG01000006.1"/>
</dbReference>
<dbReference type="Proteomes" id="UP000198828">
    <property type="component" value="Unassembled WGS sequence"/>
</dbReference>
<proteinExistence type="predicted"/>
<dbReference type="SUPFAM" id="SSF47413">
    <property type="entry name" value="lambda repressor-like DNA-binding domains"/>
    <property type="match status" value="1"/>
</dbReference>
<keyword evidence="4" id="KW-1185">Reference proteome</keyword>
<sequence length="122" mass="14501">MEFKDRLLQLRKEKNMSREELAKKLNLSYSAISKYETGARTPDDDIKKKIAEYFNVSLDYLMGVSDIRYPYKEEDEKLSDLDKFLLELKKKAIERGIEFNEDSVDDLLDLYEFIKSRNKKSN</sequence>